<dbReference type="InterPro" id="IPR027417">
    <property type="entry name" value="P-loop_NTPase"/>
</dbReference>
<evidence type="ECO:0000313" key="3">
    <source>
        <dbReference type="Proteomes" id="UP001301769"/>
    </source>
</evidence>
<dbReference type="EMBL" id="MU858184">
    <property type="protein sequence ID" value="KAK4210097.1"/>
    <property type="molecule type" value="Genomic_DNA"/>
</dbReference>
<reference evidence="2" key="1">
    <citation type="journal article" date="2023" name="Mol. Phylogenet. Evol.">
        <title>Genome-scale phylogeny and comparative genomics of the fungal order Sordariales.</title>
        <authorList>
            <person name="Hensen N."/>
            <person name="Bonometti L."/>
            <person name="Westerberg I."/>
            <person name="Brannstrom I.O."/>
            <person name="Guillou S."/>
            <person name="Cros-Aarteil S."/>
            <person name="Calhoun S."/>
            <person name="Haridas S."/>
            <person name="Kuo A."/>
            <person name="Mondo S."/>
            <person name="Pangilinan J."/>
            <person name="Riley R."/>
            <person name="LaButti K."/>
            <person name="Andreopoulos B."/>
            <person name="Lipzen A."/>
            <person name="Chen C."/>
            <person name="Yan M."/>
            <person name="Daum C."/>
            <person name="Ng V."/>
            <person name="Clum A."/>
            <person name="Steindorff A."/>
            <person name="Ohm R.A."/>
            <person name="Martin F."/>
            <person name="Silar P."/>
            <person name="Natvig D.O."/>
            <person name="Lalanne C."/>
            <person name="Gautier V."/>
            <person name="Ament-Velasquez S.L."/>
            <person name="Kruys A."/>
            <person name="Hutchinson M.I."/>
            <person name="Powell A.J."/>
            <person name="Barry K."/>
            <person name="Miller A.N."/>
            <person name="Grigoriev I.V."/>
            <person name="Debuchy R."/>
            <person name="Gladieux P."/>
            <person name="Hiltunen Thoren M."/>
            <person name="Johannesson H."/>
        </authorList>
    </citation>
    <scope>NUCLEOTIDE SEQUENCE</scope>
    <source>
        <strain evidence="2">PSN293</strain>
    </source>
</reference>
<dbReference type="Proteomes" id="UP001301769">
    <property type="component" value="Unassembled WGS sequence"/>
</dbReference>
<organism evidence="2 3">
    <name type="scientific">Rhypophila decipiens</name>
    <dbReference type="NCBI Taxonomy" id="261697"/>
    <lineage>
        <taxon>Eukaryota</taxon>
        <taxon>Fungi</taxon>
        <taxon>Dikarya</taxon>
        <taxon>Ascomycota</taxon>
        <taxon>Pezizomycotina</taxon>
        <taxon>Sordariomycetes</taxon>
        <taxon>Sordariomycetidae</taxon>
        <taxon>Sordariales</taxon>
        <taxon>Naviculisporaceae</taxon>
        <taxon>Rhypophila</taxon>
    </lineage>
</organism>
<keyword evidence="3" id="KW-1185">Reference proteome</keyword>
<name>A0AAN7B4W2_9PEZI</name>
<evidence type="ECO:0000256" key="1">
    <source>
        <dbReference type="SAM" id="MobiDB-lite"/>
    </source>
</evidence>
<protein>
    <submittedName>
        <fullName evidence="2">Uncharacterized protein</fullName>
    </submittedName>
</protein>
<evidence type="ECO:0000313" key="2">
    <source>
        <dbReference type="EMBL" id="KAK4210097.1"/>
    </source>
</evidence>
<accession>A0AAN7B4W2</accession>
<sequence>MATAYPAQQPPASKKDSTADASVSNSGECFVVLLSGTHVTGKETIAFSLAQSLQCQWIKGEAAHAAANFGARAQASKGPGYDYHDVFQRIWLAKMRRFGLEIPPLSTIQTDQDGDGMRAAATANKTQEIEISAGGSGPDTRHQDHTLKGKGKCLAVITIYATRYPAREAFRSVLAKHFVRPIFAILQITKETLSGRTLGAEEAGLANWIMREKEKDIERPGEVELLDGSGQDQSESGRDIVMVESDDGRSVDELFRFILKGVQGIMSS</sequence>
<feature type="region of interest" description="Disordered" evidence="1">
    <location>
        <begin position="1"/>
        <end position="21"/>
    </location>
</feature>
<dbReference type="AlphaFoldDB" id="A0AAN7B4W2"/>
<gene>
    <name evidence="2" type="ORF">QBC37DRAFT_429265</name>
</gene>
<dbReference type="Gene3D" id="3.40.50.300">
    <property type="entry name" value="P-loop containing nucleotide triphosphate hydrolases"/>
    <property type="match status" value="1"/>
</dbReference>
<proteinExistence type="predicted"/>
<reference evidence="2" key="2">
    <citation type="submission" date="2023-05" db="EMBL/GenBank/DDBJ databases">
        <authorList>
            <consortium name="Lawrence Berkeley National Laboratory"/>
            <person name="Steindorff A."/>
            <person name="Hensen N."/>
            <person name="Bonometti L."/>
            <person name="Westerberg I."/>
            <person name="Brannstrom I.O."/>
            <person name="Guillou S."/>
            <person name="Cros-Aarteil S."/>
            <person name="Calhoun S."/>
            <person name="Haridas S."/>
            <person name="Kuo A."/>
            <person name="Mondo S."/>
            <person name="Pangilinan J."/>
            <person name="Riley R."/>
            <person name="Labutti K."/>
            <person name="Andreopoulos B."/>
            <person name="Lipzen A."/>
            <person name="Chen C."/>
            <person name="Yanf M."/>
            <person name="Daum C."/>
            <person name="Ng V."/>
            <person name="Clum A."/>
            <person name="Ohm R."/>
            <person name="Martin F."/>
            <person name="Silar P."/>
            <person name="Natvig D."/>
            <person name="Lalanne C."/>
            <person name="Gautier V."/>
            <person name="Ament-Velasquez S.L."/>
            <person name="Kruys A."/>
            <person name="Hutchinson M.I."/>
            <person name="Powell A.J."/>
            <person name="Barry K."/>
            <person name="Miller A.N."/>
            <person name="Grigoriev I.V."/>
            <person name="Debuchy R."/>
            <person name="Gladieux P."/>
            <person name="Thoren M.H."/>
            <person name="Johannesson H."/>
        </authorList>
    </citation>
    <scope>NUCLEOTIDE SEQUENCE</scope>
    <source>
        <strain evidence="2">PSN293</strain>
    </source>
</reference>
<comment type="caution">
    <text evidence="2">The sequence shown here is derived from an EMBL/GenBank/DDBJ whole genome shotgun (WGS) entry which is preliminary data.</text>
</comment>